<evidence type="ECO:0000256" key="22">
    <source>
        <dbReference type="PIRSR" id="PIRSR621537-50"/>
    </source>
</evidence>
<evidence type="ECO:0000256" key="8">
    <source>
        <dbReference type="ARBA" id="ARBA00022657"/>
    </source>
</evidence>
<dbReference type="SMART" id="SM00353">
    <property type="entry name" value="HLH"/>
    <property type="match status" value="1"/>
</dbReference>
<evidence type="ECO:0000313" key="26">
    <source>
        <dbReference type="Ensembl" id="ENSCAFP00030018177.1"/>
    </source>
</evidence>
<feature type="modified residue" description="4-hydroxyproline" evidence="22">
    <location>
        <position position="501"/>
    </location>
</feature>
<dbReference type="Gene3D" id="3.30.450.20">
    <property type="entry name" value="PAS domain"/>
    <property type="match status" value="2"/>
</dbReference>
<dbReference type="InterPro" id="IPR001067">
    <property type="entry name" value="Nuc_translocat"/>
</dbReference>
<evidence type="ECO:0000256" key="11">
    <source>
        <dbReference type="ARBA" id="ARBA00022843"/>
    </source>
</evidence>
<dbReference type="PROSITE" id="PS50888">
    <property type="entry name" value="BHLH"/>
    <property type="match status" value="1"/>
</dbReference>
<evidence type="ECO:0000259" key="25">
    <source>
        <dbReference type="PROSITE" id="PS50888"/>
    </source>
</evidence>
<feature type="region of interest" description="Disordered" evidence="23">
    <location>
        <begin position="1"/>
        <end position="24"/>
    </location>
</feature>
<evidence type="ECO:0000256" key="23">
    <source>
        <dbReference type="SAM" id="MobiDB-lite"/>
    </source>
</evidence>
<dbReference type="GO" id="GO:0005634">
    <property type="term" value="C:nucleus"/>
    <property type="evidence" value="ECO:0007669"/>
    <property type="project" value="UniProtKB-SubCell"/>
</dbReference>
<accession>A0A8C0N2K1</accession>
<feature type="domain" description="PAS" evidence="24">
    <location>
        <begin position="84"/>
        <end position="147"/>
    </location>
</feature>
<evidence type="ECO:0000256" key="7">
    <source>
        <dbReference type="ARBA" id="ARBA00022499"/>
    </source>
</evidence>
<keyword evidence="16" id="KW-0010">Activator</keyword>
<feature type="modified residue" description="(3S)-3-hydroxyasparagine" evidence="22">
    <location>
        <position position="816"/>
    </location>
</feature>
<evidence type="ECO:0000256" key="17">
    <source>
        <dbReference type="ARBA" id="ARBA00023163"/>
    </source>
</evidence>
<dbReference type="InterPro" id="IPR011598">
    <property type="entry name" value="bHLH_dom"/>
</dbReference>
<keyword evidence="12" id="KW-0805">Transcription regulation</keyword>
<keyword evidence="17" id="KW-0804">Transcription</keyword>
<evidence type="ECO:0000256" key="3">
    <source>
        <dbReference type="ARBA" id="ARBA00004496"/>
    </source>
</evidence>
<dbReference type="InterPro" id="IPR035965">
    <property type="entry name" value="PAS-like_dom_sf"/>
</dbReference>
<keyword evidence="9" id="KW-0053">Apoptosis</keyword>
<protein>
    <recommendedName>
        <fullName evidence="20">Hypoxia-inducible factor 3-alpha</fullName>
    </recommendedName>
    <alternativeName>
        <fullName evidence="21">HIF3-alpha-1</fullName>
    </alternativeName>
</protein>
<keyword evidence="5" id="KW-0963">Cytoplasm</keyword>
<dbReference type="Pfam" id="PF23171">
    <property type="entry name" value="bHLH_HIF1A"/>
    <property type="match status" value="1"/>
</dbReference>
<dbReference type="FunFam" id="3.30.450.20:FF:000042">
    <property type="entry name" value="hypoxia-inducible factor 3-alpha isoform X1"/>
    <property type="match status" value="1"/>
</dbReference>
<keyword evidence="4" id="KW-0217">Developmental protein</keyword>
<evidence type="ECO:0000256" key="5">
    <source>
        <dbReference type="ARBA" id="ARBA00022490"/>
    </source>
</evidence>
<dbReference type="InterPro" id="IPR021537">
    <property type="entry name" value="HIF_alpha-like"/>
</dbReference>
<keyword evidence="10" id="KW-0677">Repeat</keyword>
<dbReference type="InterPro" id="IPR013767">
    <property type="entry name" value="PAS_fold"/>
</dbReference>
<dbReference type="GO" id="GO:0001525">
    <property type="term" value="P:angiogenesis"/>
    <property type="evidence" value="ECO:0007669"/>
    <property type="project" value="UniProtKB-KW"/>
</dbReference>
<dbReference type="Pfam" id="PF08778">
    <property type="entry name" value="HIF-1a_CTAD"/>
    <property type="match status" value="1"/>
</dbReference>
<evidence type="ECO:0000256" key="19">
    <source>
        <dbReference type="ARBA" id="ARBA00023278"/>
    </source>
</evidence>
<evidence type="ECO:0000256" key="10">
    <source>
        <dbReference type="ARBA" id="ARBA00022737"/>
    </source>
</evidence>
<evidence type="ECO:0000256" key="1">
    <source>
        <dbReference type="ARBA" id="ARBA00004123"/>
    </source>
</evidence>
<dbReference type="SUPFAM" id="SSF47459">
    <property type="entry name" value="HLH, helix-loop-helix DNA-binding domain"/>
    <property type="match status" value="1"/>
</dbReference>
<dbReference type="InterPro" id="IPR036638">
    <property type="entry name" value="HLH_DNA-bd_sf"/>
</dbReference>
<dbReference type="InterPro" id="IPR001610">
    <property type="entry name" value="PAC"/>
</dbReference>
<dbReference type="PANTHER" id="PTHR23043">
    <property type="entry name" value="HYPOXIA-INDUCIBLE FACTOR 1 ALPHA"/>
    <property type="match status" value="1"/>
</dbReference>
<keyword evidence="6" id="KW-0678">Repressor</keyword>
<keyword evidence="15" id="KW-0496">Mitochondrion</keyword>
<dbReference type="InterPro" id="IPR000014">
    <property type="entry name" value="PAS"/>
</dbReference>
<reference evidence="26" key="1">
    <citation type="submission" date="2019-03" db="EMBL/GenBank/DDBJ databases">
        <authorList>
            <person name="Warren W.C."/>
            <person name="Johnson G.S."/>
        </authorList>
    </citation>
    <scope>NUCLEOTIDE SEQUENCE [LARGE SCALE GENOMIC DNA]</scope>
    <source>
        <strain evidence="26">Basenji</strain>
    </source>
</reference>
<proteinExistence type="predicted"/>
<feature type="compositionally biased region" description="Low complexity" evidence="23">
    <location>
        <begin position="432"/>
        <end position="455"/>
    </location>
</feature>
<dbReference type="Pfam" id="PF14598">
    <property type="entry name" value="PAS_11"/>
    <property type="match status" value="1"/>
</dbReference>
<dbReference type="CDD" id="cd19728">
    <property type="entry name" value="bHLH-PAS_HIF2a_PASD2"/>
    <property type="match status" value="1"/>
</dbReference>
<organism evidence="26 27">
    <name type="scientific">Canis lupus familiaris</name>
    <name type="common">Dog</name>
    <name type="synonym">Canis familiaris</name>
    <dbReference type="NCBI Taxonomy" id="9615"/>
    <lineage>
        <taxon>Eukaryota</taxon>
        <taxon>Metazoa</taxon>
        <taxon>Chordata</taxon>
        <taxon>Craniata</taxon>
        <taxon>Vertebrata</taxon>
        <taxon>Euteleostomi</taxon>
        <taxon>Mammalia</taxon>
        <taxon>Eutheria</taxon>
        <taxon>Laurasiatheria</taxon>
        <taxon>Carnivora</taxon>
        <taxon>Caniformia</taxon>
        <taxon>Canidae</taxon>
        <taxon>Canis</taxon>
    </lineage>
</organism>
<dbReference type="PANTHER" id="PTHR23043:SF8">
    <property type="entry name" value="ENDOTHELIAL PAS DOMAIN-CONTAINING PROTEIN 1"/>
    <property type="match status" value="1"/>
</dbReference>
<keyword evidence="19" id="KW-0379">Hydroxylation</keyword>
<feature type="modified residue" description="4-hydroxyproline" evidence="22">
    <location>
        <position position="375"/>
    </location>
</feature>
<name>A0A8C0N2K1_CANLF</name>
<evidence type="ECO:0000256" key="15">
    <source>
        <dbReference type="ARBA" id="ARBA00023128"/>
    </source>
</evidence>
<evidence type="ECO:0000256" key="4">
    <source>
        <dbReference type="ARBA" id="ARBA00022473"/>
    </source>
</evidence>
<evidence type="ECO:0000256" key="12">
    <source>
        <dbReference type="ARBA" id="ARBA00023015"/>
    </source>
</evidence>
<feature type="domain" description="BHLH" evidence="25">
    <location>
        <begin position="14"/>
        <end position="67"/>
    </location>
</feature>
<dbReference type="FunFam" id="4.10.280.10:FF:000076">
    <property type="entry name" value="hypoxia-inducible factor 3-alpha isoform X1"/>
    <property type="match status" value="1"/>
</dbReference>
<keyword evidence="18" id="KW-0539">Nucleus</keyword>
<dbReference type="Pfam" id="PF11413">
    <property type="entry name" value="HIF-1"/>
    <property type="match status" value="1"/>
</dbReference>
<dbReference type="NCBIfam" id="TIGR00229">
    <property type="entry name" value="sensory_box"/>
    <property type="match status" value="2"/>
</dbReference>
<dbReference type="GO" id="GO:0006915">
    <property type="term" value="P:apoptotic process"/>
    <property type="evidence" value="ECO:0007669"/>
    <property type="project" value="UniProtKB-KW"/>
</dbReference>
<evidence type="ECO:0000256" key="9">
    <source>
        <dbReference type="ARBA" id="ARBA00022703"/>
    </source>
</evidence>
<dbReference type="CDD" id="cd00130">
    <property type="entry name" value="PAS"/>
    <property type="match status" value="2"/>
</dbReference>
<keyword evidence="13" id="KW-0346">Stress response</keyword>
<keyword evidence="7" id="KW-1017">Isopeptide bond</keyword>
<dbReference type="SMART" id="SM00091">
    <property type="entry name" value="PAS"/>
    <property type="match status" value="2"/>
</dbReference>
<dbReference type="GO" id="GO:0046983">
    <property type="term" value="F:protein dimerization activity"/>
    <property type="evidence" value="ECO:0007669"/>
    <property type="project" value="InterPro"/>
</dbReference>
<dbReference type="PROSITE" id="PS50112">
    <property type="entry name" value="PAS"/>
    <property type="match status" value="2"/>
</dbReference>
<dbReference type="GO" id="GO:0003700">
    <property type="term" value="F:DNA-binding transcription factor activity"/>
    <property type="evidence" value="ECO:0007669"/>
    <property type="project" value="InterPro"/>
</dbReference>
<gene>
    <name evidence="26" type="primary">EPAS1</name>
</gene>
<keyword evidence="11" id="KW-0832">Ubl conjugation</keyword>
<comment type="subcellular location">
    <subcellularLocation>
        <location evidence="3">Cytoplasm</location>
    </subcellularLocation>
    <subcellularLocation>
        <location evidence="2">Mitochondrion</location>
    </subcellularLocation>
    <subcellularLocation>
        <location evidence="1">Nucleus</location>
    </subcellularLocation>
</comment>
<dbReference type="GO" id="GO:0003677">
    <property type="term" value="F:DNA binding"/>
    <property type="evidence" value="ECO:0007669"/>
    <property type="project" value="UniProtKB-KW"/>
</dbReference>
<dbReference type="Gene3D" id="4.10.280.10">
    <property type="entry name" value="Helix-loop-helix DNA-binding domain"/>
    <property type="match status" value="1"/>
</dbReference>
<sequence>MTADKEKKRSSSERRKEKSRDAARCRRSKETEVFYELAHELPLPHSVSSHLDKASIMRLAISFLRTHKLLSSVCSENESEAEANQQMDNLYLKALEGFIAVVTQDGDMIFLSENISKFMGLTQVELTGHSIFDFTHPCDHEEIRENLSLKSGPGFGKKSKDMSTERDFFMRMKCTVTNRGRTVNLKSATWKVLHCTGQVKHPSHMDIPLDSKTFLSRHSMDMKFTYCDDRITELVGYHPEELLGRSAYEFYHALDSENMTKSHQNLCTKGQVVSGQYRMLAKHGGYVWLETQGTVIYNPRNLQPQCIMCVNYVLSEIEKNDVVFSMDQTESLFKPHLMAMTSLFDSSGEVAVSDKSDYLFTKLKEEPEELAQLAPTAGDAIISLDFGSQSFEESSSYNSALLPPSQPWPRELRSHSTQSEDGSLPAFTVPQAAASGSATPSATSSSSSCSTPSSPGDYYTSLNDDLKIEVIEKLFTMDTEAKDQGSTQTDFSELDLETLAPYIPMDGEDFQLSPICPEERLLPEKPQSTPQHCFSTMTNIFQPLAPMASHSPFLLDKYQQQLGSKKIEPEHQPMSSIFFDGGNKVSLPPCCGQASTPLSSMGGRSSTQWPPDPPLHFGPTKWPVADQHTESLGPSPLGPPITSPHLSMFKKRSAKAFGPQGPDVMSPAMVALSNKLKLKRQREYEEQAFQDLSGGDPPGSSTSHQVWKRMKSLRGNVNCPLIPDKLLSANIPNDEFTQNPMRGLGQPLRHLPPPPSVMSPGENTKSGFPPQCYAPQYQDYSLPSAHKVSGMASRLLGPSFEPYLLPELTRYDCEVNVPVPGSSTLLQGGDLLRALDQAT</sequence>
<feature type="domain" description="PAS" evidence="24">
    <location>
        <begin position="219"/>
        <end position="270"/>
    </location>
</feature>
<dbReference type="SMART" id="SM00086">
    <property type="entry name" value="PAC"/>
    <property type="match status" value="1"/>
</dbReference>
<evidence type="ECO:0000313" key="27">
    <source>
        <dbReference type="Proteomes" id="UP000694429"/>
    </source>
</evidence>
<feature type="region of interest" description="Disordered" evidence="23">
    <location>
        <begin position="395"/>
        <end position="456"/>
    </location>
</feature>
<evidence type="ECO:0000256" key="14">
    <source>
        <dbReference type="ARBA" id="ARBA00023125"/>
    </source>
</evidence>
<dbReference type="Pfam" id="PF00989">
    <property type="entry name" value="PAS"/>
    <property type="match status" value="1"/>
</dbReference>
<dbReference type="GO" id="GO:0005667">
    <property type="term" value="C:transcription regulator complex"/>
    <property type="evidence" value="ECO:0007669"/>
    <property type="project" value="InterPro"/>
</dbReference>
<dbReference type="GO" id="GO:0005739">
    <property type="term" value="C:mitochondrion"/>
    <property type="evidence" value="ECO:0007669"/>
    <property type="project" value="UniProtKB-SubCell"/>
</dbReference>
<dbReference type="AlphaFoldDB" id="A0A8C0N2K1"/>
<dbReference type="PRINTS" id="PR00785">
    <property type="entry name" value="NCTRNSLOCATR"/>
</dbReference>
<dbReference type="Proteomes" id="UP000694429">
    <property type="component" value="Chromosome 10"/>
</dbReference>
<dbReference type="Ensembl" id="ENSCAFT00030020835.1">
    <property type="protein sequence ID" value="ENSCAFP00030018177.1"/>
    <property type="gene ID" value="ENSCAFG00030011140.1"/>
</dbReference>
<evidence type="ECO:0000256" key="2">
    <source>
        <dbReference type="ARBA" id="ARBA00004173"/>
    </source>
</evidence>
<evidence type="ECO:0000256" key="18">
    <source>
        <dbReference type="ARBA" id="ARBA00023242"/>
    </source>
</evidence>
<evidence type="ECO:0000259" key="24">
    <source>
        <dbReference type="PROSITE" id="PS50112"/>
    </source>
</evidence>
<dbReference type="FunFam" id="3.30.450.20:FF:000005">
    <property type="entry name" value="Hypoxia-inducible factor 1 subunit alpha"/>
    <property type="match status" value="1"/>
</dbReference>
<evidence type="ECO:0000256" key="13">
    <source>
        <dbReference type="ARBA" id="ARBA00023016"/>
    </source>
</evidence>
<reference evidence="26" key="2">
    <citation type="submission" date="2025-08" db="UniProtKB">
        <authorList>
            <consortium name="Ensembl"/>
        </authorList>
    </citation>
    <scope>IDENTIFICATION</scope>
</reference>
<keyword evidence="14" id="KW-0238">DNA-binding</keyword>
<evidence type="ECO:0000256" key="20">
    <source>
        <dbReference type="ARBA" id="ARBA00068506"/>
    </source>
</evidence>
<dbReference type="SUPFAM" id="SSF55785">
    <property type="entry name" value="PYP-like sensor domain (PAS domain)"/>
    <property type="match status" value="2"/>
</dbReference>
<dbReference type="InterPro" id="IPR014887">
    <property type="entry name" value="HIF-1_CTAD"/>
</dbReference>
<evidence type="ECO:0000256" key="21">
    <source>
        <dbReference type="ARBA" id="ARBA00077359"/>
    </source>
</evidence>
<evidence type="ECO:0000256" key="16">
    <source>
        <dbReference type="ARBA" id="ARBA00023159"/>
    </source>
</evidence>
<keyword evidence="8" id="KW-0037">Angiogenesis</keyword>
<evidence type="ECO:0000256" key="6">
    <source>
        <dbReference type="ARBA" id="ARBA00022491"/>
    </source>
</evidence>